<dbReference type="PANTHER" id="PTHR10272">
    <property type="entry name" value="PLATELET-ACTIVATING FACTOR ACETYLHYDROLASE"/>
    <property type="match status" value="1"/>
</dbReference>
<sequence length="443" mass="47967">MRTLSRRSLLGGLTLALVPITSGNGPTASASPAPPSTFLPSTSLPTTSRPALLTAPRGAGPLRLELPRPTGPIPVGTTELHLVDHTRPDPLVAGRVRELMVSVWYPARPGRRHPLAPYMRPHAAAAFATRTEAELGLAPGQVDWTGITTHAASEAPVRTGARGNPVVLFSPGRGVPRTLGTLLVEELASRGYVVVTIDHTFEANEVEFPFGRVEKLQVPAIDPTELNRLLIQMRVQDTRFVLDQLAVLAAGGNPDAEGRRLPAGLHHALDLSRIGMFGHSAGGFTTGETMLVDRRVDAGANLDGSMAYSFSRGEFGQVVERGLDRPFLLMGAGLSDGAPHTHLGAVDWGRFWERSTGWKLDLHVPEGEHMTFTDHEPLLPRLAAAFDLPEALVTSTLGTVDPARVVDSLRAYLPAFFDQHLRHRRQRLLEGPSPRHPDVRFVR</sequence>
<dbReference type="Gene3D" id="3.40.50.1820">
    <property type="entry name" value="alpha/beta hydrolase"/>
    <property type="match status" value="1"/>
</dbReference>
<dbReference type="Proteomes" id="UP000638648">
    <property type="component" value="Unassembled WGS sequence"/>
</dbReference>
<keyword evidence="3" id="KW-0443">Lipid metabolism</keyword>
<feature type="compositionally biased region" description="Low complexity" evidence="4">
    <location>
        <begin position="38"/>
        <end position="48"/>
    </location>
</feature>
<evidence type="ECO:0000256" key="4">
    <source>
        <dbReference type="SAM" id="MobiDB-lite"/>
    </source>
</evidence>
<reference evidence="5" key="1">
    <citation type="submission" date="2020-10" db="EMBL/GenBank/DDBJ databases">
        <title>Sequencing the genomes of 1000 actinobacteria strains.</title>
        <authorList>
            <person name="Klenk H.-P."/>
        </authorList>
    </citation>
    <scope>NUCLEOTIDE SEQUENCE</scope>
    <source>
        <strain evidence="5">DSM 45354</strain>
    </source>
</reference>
<protein>
    <submittedName>
        <fullName evidence="5">Dienelactone hydrolase</fullName>
    </submittedName>
</protein>
<dbReference type="RefSeq" id="WP_192753217.1">
    <property type="nucleotide sequence ID" value="NZ_BAABJL010000163.1"/>
</dbReference>
<evidence type="ECO:0000256" key="2">
    <source>
        <dbReference type="ARBA" id="ARBA00022963"/>
    </source>
</evidence>
<dbReference type="GO" id="GO:0016042">
    <property type="term" value="P:lipid catabolic process"/>
    <property type="evidence" value="ECO:0007669"/>
    <property type="project" value="UniProtKB-KW"/>
</dbReference>
<dbReference type="SUPFAM" id="SSF53474">
    <property type="entry name" value="alpha/beta-Hydrolases"/>
    <property type="match status" value="1"/>
</dbReference>
<dbReference type="GO" id="GO:0003847">
    <property type="term" value="F:1-alkyl-2-acetylglycerophosphocholine esterase activity"/>
    <property type="evidence" value="ECO:0007669"/>
    <property type="project" value="TreeGrafter"/>
</dbReference>
<proteinExistence type="predicted"/>
<comment type="caution">
    <text evidence="5">The sequence shown here is derived from an EMBL/GenBank/DDBJ whole genome shotgun (WGS) entry which is preliminary data.</text>
</comment>
<keyword evidence="6" id="KW-1185">Reference proteome</keyword>
<evidence type="ECO:0000256" key="1">
    <source>
        <dbReference type="ARBA" id="ARBA00022801"/>
    </source>
</evidence>
<dbReference type="AlphaFoldDB" id="A0A927RN52"/>
<dbReference type="Pfam" id="PF03403">
    <property type="entry name" value="PAF-AH_p_II"/>
    <property type="match status" value="1"/>
</dbReference>
<organism evidence="5 6">
    <name type="scientific">Actinopolymorpha pittospori</name>
    <dbReference type="NCBI Taxonomy" id="648752"/>
    <lineage>
        <taxon>Bacteria</taxon>
        <taxon>Bacillati</taxon>
        <taxon>Actinomycetota</taxon>
        <taxon>Actinomycetes</taxon>
        <taxon>Propionibacteriales</taxon>
        <taxon>Actinopolymorphaceae</taxon>
        <taxon>Actinopolymorpha</taxon>
    </lineage>
</organism>
<keyword evidence="1 5" id="KW-0378">Hydrolase</keyword>
<feature type="region of interest" description="Disordered" evidence="4">
    <location>
        <begin position="24"/>
        <end position="48"/>
    </location>
</feature>
<keyword evidence="2" id="KW-0442">Lipid degradation</keyword>
<dbReference type="InterPro" id="IPR029058">
    <property type="entry name" value="AB_hydrolase_fold"/>
</dbReference>
<dbReference type="InterPro" id="IPR006311">
    <property type="entry name" value="TAT_signal"/>
</dbReference>
<dbReference type="PROSITE" id="PS51318">
    <property type="entry name" value="TAT"/>
    <property type="match status" value="1"/>
</dbReference>
<dbReference type="PANTHER" id="PTHR10272:SF0">
    <property type="entry name" value="PLATELET-ACTIVATING FACTOR ACETYLHYDROLASE"/>
    <property type="match status" value="1"/>
</dbReference>
<evidence type="ECO:0000256" key="3">
    <source>
        <dbReference type="ARBA" id="ARBA00023098"/>
    </source>
</evidence>
<accession>A0A927RN52</accession>
<evidence type="ECO:0000313" key="5">
    <source>
        <dbReference type="EMBL" id="MBE1609678.1"/>
    </source>
</evidence>
<dbReference type="EMBL" id="JADBEM010000001">
    <property type="protein sequence ID" value="MBE1609678.1"/>
    <property type="molecule type" value="Genomic_DNA"/>
</dbReference>
<gene>
    <name evidence="5" type="ORF">HEB94_006526</name>
</gene>
<name>A0A927RN52_9ACTN</name>
<evidence type="ECO:0000313" key="6">
    <source>
        <dbReference type="Proteomes" id="UP000638648"/>
    </source>
</evidence>